<dbReference type="Pfam" id="PF01883">
    <property type="entry name" value="FeS_assembly_P"/>
    <property type="match status" value="1"/>
</dbReference>
<keyword evidence="4" id="KW-1185">Reference proteome</keyword>
<evidence type="ECO:0000313" key="4">
    <source>
        <dbReference type="Proteomes" id="UP000192266"/>
    </source>
</evidence>
<dbReference type="InterPro" id="IPR052339">
    <property type="entry name" value="Fe-S_Maturation_MIP18"/>
</dbReference>
<accession>A0A1W1VXX1</accession>
<proteinExistence type="predicted"/>
<dbReference type="NCBIfam" id="TIGR02159">
    <property type="entry name" value="PA_CoA_Oxy4"/>
    <property type="match status" value="1"/>
</dbReference>
<dbReference type="STRING" id="645990.SAMN00120144_1016"/>
<feature type="domain" description="PaaD zinc beta ribbon" evidence="2">
    <location>
        <begin position="119"/>
        <end position="157"/>
    </location>
</feature>
<dbReference type="AlphaFoldDB" id="A0A1W1VXX1"/>
<name>A0A1W1VXX1_9BACT</name>
<dbReference type="Gene3D" id="3.30.300.130">
    <property type="entry name" value="Fe-S cluster assembly (FSCA)"/>
    <property type="match status" value="1"/>
</dbReference>
<dbReference type="InterPro" id="IPR056572">
    <property type="entry name" value="Zn_ribbon_PaaD"/>
</dbReference>
<evidence type="ECO:0000313" key="3">
    <source>
        <dbReference type="EMBL" id="SMB98232.1"/>
    </source>
</evidence>
<protein>
    <submittedName>
        <fullName evidence="3">Phenylacetate-CoA oxygenase, PaaJ subunit</fullName>
    </submittedName>
</protein>
<dbReference type="InterPro" id="IPR002744">
    <property type="entry name" value="MIP18-like"/>
</dbReference>
<dbReference type="SUPFAM" id="SSF117916">
    <property type="entry name" value="Fe-S cluster assembly (FSCA) domain-like"/>
    <property type="match status" value="1"/>
</dbReference>
<dbReference type="Proteomes" id="UP000192266">
    <property type="component" value="Unassembled WGS sequence"/>
</dbReference>
<evidence type="ECO:0000259" key="2">
    <source>
        <dbReference type="Pfam" id="PF23451"/>
    </source>
</evidence>
<dbReference type="RefSeq" id="WP_084446789.1">
    <property type="nucleotide sequence ID" value="NZ_FWWW01000082.1"/>
</dbReference>
<evidence type="ECO:0000259" key="1">
    <source>
        <dbReference type="Pfam" id="PF01883"/>
    </source>
</evidence>
<reference evidence="3 4" key="1">
    <citation type="submission" date="2017-04" db="EMBL/GenBank/DDBJ databases">
        <authorList>
            <person name="Afonso C.L."/>
            <person name="Miller P.J."/>
            <person name="Scott M.A."/>
            <person name="Spackman E."/>
            <person name="Goraichik I."/>
            <person name="Dimitrov K.M."/>
            <person name="Suarez D.L."/>
            <person name="Swayne D.E."/>
        </authorList>
    </citation>
    <scope>NUCLEOTIDE SEQUENCE [LARGE SCALE GENOMIC DNA]</scope>
    <source>
        <strain evidence="3 4">DSM 11622</strain>
    </source>
</reference>
<feature type="domain" description="MIP18 family-like" evidence="1">
    <location>
        <begin position="3"/>
        <end position="67"/>
    </location>
</feature>
<dbReference type="PANTHER" id="PTHR42831">
    <property type="entry name" value="FE-S PROTEIN MATURATION AUXILIARY FACTOR YITW"/>
    <property type="match status" value="1"/>
</dbReference>
<sequence length="159" mass="17852">MDKATILTWLEAVKDPEIPVLSLVDLGVIRDVVISETGRVTVKMTPTFSGCPAMDYMQRDVVQTLQAHGIADVTTEMSFEEPWDTNMVSEKGREALKNFGLAPPPAYQGILDLDILEYAQCPHCNSHDTELRTPFGATLCRSMHYCNNCRQLFEQFKPV</sequence>
<dbReference type="PANTHER" id="PTHR42831:SF3">
    <property type="entry name" value="1,2-PHENYLACETYL-COA EPOXIDASE, SUBUNIT D-RELATED"/>
    <property type="match status" value="1"/>
</dbReference>
<gene>
    <name evidence="3" type="ORF">SAMN00120144_1016</name>
</gene>
<dbReference type="Pfam" id="PF23451">
    <property type="entry name" value="Zn_ribbon_PaaD"/>
    <property type="match status" value="1"/>
</dbReference>
<dbReference type="EMBL" id="FWWW01000082">
    <property type="protein sequence ID" value="SMB98232.1"/>
    <property type="molecule type" value="Genomic_DNA"/>
</dbReference>
<dbReference type="InterPro" id="IPR011883">
    <property type="entry name" value="PaaD-like"/>
</dbReference>
<dbReference type="InterPro" id="IPR034904">
    <property type="entry name" value="FSCA_dom_sf"/>
</dbReference>
<dbReference type="OrthoDB" id="3684942at2"/>
<organism evidence="3 4">
    <name type="scientific">Hymenobacter roseosalivarius DSM 11622</name>
    <dbReference type="NCBI Taxonomy" id="645990"/>
    <lineage>
        <taxon>Bacteria</taxon>
        <taxon>Pseudomonadati</taxon>
        <taxon>Bacteroidota</taxon>
        <taxon>Cytophagia</taxon>
        <taxon>Cytophagales</taxon>
        <taxon>Hymenobacteraceae</taxon>
        <taxon>Hymenobacter</taxon>
    </lineage>
</organism>